<keyword evidence="1" id="KW-0472">Membrane</keyword>
<evidence type="ECO:0000313" key="2">
    <source>
        <dbReference type="EMBL" id="PKE26826.1"/>
    </source>
</evidence>
<evidence type="ECO:0008006" key="4">
    <source>
        <dbReference type="Google" id="ProtNLM"/>
    </source>
</evidence>
<evidence type="ECO:0000313" key="3">
    <source>
        <dbReference type="Proteomes" id="UP000233482"/>
    </source>
</evidence>
<reference evidence="2 3" key="1">
    <citation type="submission" date="2017-12" db="EMBL/GenBank/DDBJ databases">
        <title>Genomics of Macrococcus caseolyticus.</title>
        <authorList>
            <person name="MacFadyen A.C."/>
            <person name="Paterson G.K."/>
        </authorList>
    </citation>
    <scope>NUCLEOTIDE SEQUENCE [LARGE SCALE GENOMIC DNA]</scope>
    <source>
        <strain evidence="2 3">5788_EF188</strain>
    </source>
</reference>
<feature type="transmembrane region" description="Helical" evidence="1">
    <location>
        <begin position="217"/>
        <end position="235"/>
    </location>
</feature>
<dbReference type="AlphaFoldDB" id="A0A855GRF9"/>
<keyword evidence="1" id="KW-0812">Transmembrane</keyword>
<feature type="transmembrane region" description="Helical" evidence="1">
    <location>
        <begin position="12"/>
        <end position="30"/>
    </location>
</feature>
<feature type="transmembrane region" description="Helical" evidence="1">
    <location>
        <begin position="121"/>
        <end position="139"/>
    </location>
</feature>
<proteinExistence type="predicted"/>
<feature type="transmembrane region" description="Helical" evidence="1">
    <location>
        <begin position="97"/>
        <end position="115"/>
    </location>
</feature>
<name>A0A855GRF9_9STAP</name>
<dbReference type="EMBL" id="PIXC01000004">
    <property type="protein sequence ID" value="PKE26826.1"/>
    <property type="molecule type" value="Genomic_DNA"/>
</dbReference>
<dbReference type="RefSeq" id="WP_101035853.1">
    <property type="nucleotide sequence ID" value="NZ_CP073801.1"/>
</dbReference>
<feature type="transmembrane region" description="Helical" evidence="1">
    <location>
        <begin position="42"/>
        <end position="61"/>
    </location>
</feature>
<dbReference type="Pfam" id="PF11368">
    <property type="entry name" value="DUF3169"/>
    <property type="match status" value="1"/>
</dbReference>
<gene>
    <name evidence="2" type="ORF">CW686_02600</name>
</gene>
<keyword evidence="1" id="KW-1133">Transmembrane helix</keyword>
<evidence type="ECO:0000256" key="1">
    <source>
        <dbReference type="SAM" id="Phobius"/>
    </source>
</evidence>
<dbReference type="Proteomes" id="UP000233482">
    <property type="component" value="Unassembled WGS sequence"/>
</dbReference>
<accession>A0A855GRF9</accession>
<sequence>MSKKKNSGFLKIMIGMALGAIAGYSIPALYDAVTSLQATYNIRILWYIVPILFVIALYLYFKSIHQFKAMNSDINLSEDDRFIYQVTHHNKASANVVNAYHILLLSLCLSITILIEPETSHIIIFAVYFIACAIFYTFISKQTAKVLAAYPTITNSDVSIEFGDPNLMEKVIDGIDEGERLVMLRSLSKTYEIMILMLSVILMLLGIYQAATGENQYLAMFAIAAVLIYSTVVYYKKNEEFNR</sequence>
<protein>
    <recommendedName>
        <fullName evidence="4">DUF3169 family protein</fullName>
    </recommendedName>
</protein>
<dbReference type="InterPro" id="IPR021509">
    <property type="entry name" value="DUF3169"/>
</dbReference>
<feature type="transmembrane region" description="Helical" evidence="1">
    <location>
        <begin position="193"/>
        <end position="211"/>
    </location>
</feature>
<organism evidence="2 3">
    <name type="scientific">Macrococcoides caseolyticum</name>
    <dbReference type="NCBI Taxonomy" id="69966"/>
    <lineage>
        <taxon>Bacteria</taxon>
        <taxon>Bacillati</taxon>
        <taxon>Bacillota</taxon>
        <taxon>Bacilli</taxon>
        <taxon>Bacillales</taxon>
        <taxon>Staphylococcaceae</taxon>
        <taxon>Macrococcoides</taxon>
    </lineage>
</organism>
<comment type="caution">
    <text evidence="2">The sequence shown here is derived from an EMBL/GenBank/DDBJ whole genome shotgun (WGS) entry which is preliminary data.</text>
</comment>